<gene>
    <name evidence="3" type="ORF">QE152_g41356</name>
</gene>
<proteinExistence type="predicted"/>
<keyword evidence="4" id="KW-1185">Reference proteome</keyword>
<evidence type="ECO:0000313" key="4">
    <source>
        <dbReference type="Proteomes" id="UP001458880"/>
    </source>
</evidence>
<dbReference type="PANTHER" id="PTHR19446">
    <property type="entry name" value="REVERSE TRANSCRIPTASES"/>
    <property type="match status" value="1"/>
</dbReference>
<feature type="domain" description="Reverse transcriptase" evidence="2">
    <location>
        <begin position="1"/>
        <end position="192"/>
    </location>
</feature>
<evidence type="ECO:0000259" key="2">
    <source>
        <dbReference type="PROSITE" id="PS50878"/>
    </source>
</evidence>
<name>A0AAW1GRG0_POPJA</name>
<dbReference type="PROSITE" id="PS50878">
    <property type="entry name" value="RT_POL"/>
    <property type="match status" value="1"/>
</dbReference>
<feature type="region of interest" description="Disordered" evidence="1">
    <location>
        <begin position="225"/>
        <end position="253"/>
    </location>
</feature>
<evidence type="ECO:0000256" key="1">
    <source>
        <dbReference type="SAM" id="MobiDB-lite"/>
    </source>
</evidence>
<feature type="non-terminal residue" evidence="3">
    <location>
        <position position="1"/>
    </location>
</feature>
<protein>
    <submittedName>
        <fullName evidence="3">Reverse transcriptase (RNA-dependent DNA polymerase)</fullName>
    </submittedName>
</protein>
<dbReference type="CDD" id="cd01650">
    <property type="entry name" value="RT_nLTR_like"/>
    <property type="match status" value="1"/>
</dbReference>
<dbReference type="Pfam" id="PF00078">
    <property type="entry name" value="RVT_1"/>
    <property type="match status" value="1"/>
</dbReference>
<dbReference type="SUPFAM" id="SSF56672">
    <property type="entry name" value="DNA/RNA polymerases"/>
    <property type="match status" value="1"/>
</dbReference>
<comment type="caution">
    <text evidence="3">The sequence shown here is derived from an EMBL/GenBank/DDBJ whole genome shotgun (WGS) entry which is preliminary data.</text>
</comment>
<dbReference type="EMBL" id="JASPKY010003039">
    <property type="protein sequence ID" value="KAK9667446.1"/>
    <property type="molecule type" value="Genomic_DNA"/>
</dbReference>
<dbReference type="GO" id="GO:0003964">
    <property type="term" value="F:RNA-directed DNA polymerase activity"/>
    <property type="evidence" value="ECO:0007669"/>
    <property type="project" value="UniProtKB-KW"/>
</dbReference>
<accession>A0AAW1GRG0</accession>
<reference evidence="3 4" key="1">
    <citation type="journal article" date="2024" name="BMC Genomics">
        <title>De novo assembly and annotation of Popillia japonica's genome with initial clues to its potential as an invasive pest.</title>
        <authorList>
            <person name="Cucini C."/>
            <person name="Boschi S."/>
            <person name="Funari R."/>
            <person name="Cardaioli E."/>
            <person name="Iannotti N."/>
            <person name="Marturano G."/>
            <person name="Paoli F."/>
            <person name="Bruttini M."/>
            <person name="Carapelli A."/>
            <person name="Frati F."/>
            <person name="Nardi F."/>
        </authorList>
    </citation>
    <scope>NUCLEOTIDE SEQUENCE [LARGE SCALE GENOMIC DNA]</scope>
    <source>
        <strain evidence="3">DMR45628</strain>
    </source>
</reference>
<dbReference type="InterPro" id="IPR043502">
    <property type="entry name" value="DNA/RNA_pol_sf"/>
</dbReference>
<dbReference type="AlphaFoldDB" id="A0AAW1GRG0"/>
<dbReference type="InterPro" id="IPR000477">
    <property type="entry name" value="RT_dom"/>
</dbReference>
<sequence>PNQYAYRQGRSTEDAINAAVMVTRETTKKYAIALFVDISGAFDNLWWPALYERLRQMNCPQQIYKIVRSYCQDRYANMRCPGETISKKLTKGCPQGSICGPIFWDIIMSDLLRTLEQLGETEANVAYADDLLLIITADSRAAIEQKAMVITRTLADWCDGQKLKISPEKTTYAVLKGNLLRDPKIHFQGKPLRRTKDNMYLLKISPEKTTYAVLKGNLLRDPKIHFQGKPLRRTKDNGSQDPLSRETAAENQG</sequence>
<feature type="compositionally biased region" description="Basic and acidic residues" evidence="1">
    <location>
        <begin position="233"/>
        <end position="253"/>
    </location>
</feature>
<keyword evidence="3" id="KW-0548">Nucleotidyltransferase</keyword>
<evidence type="ECO:0000313" key="3">
    <source>
        <dbReference type="EMBL" id="KAK9667446.1"/>
    </source>
</evidence>
<keyword evidence="3" id="KW-0695">RNA-directed DNA polymerase</keyword>
<keyword evidence="3" id="KW-0808">Transferase</keyword>
<organism evidence="3 4">
    <name type="scientific">Popillia japonica</name>
    <name type="common">Japanese beetle</name>
    <dbReference type="NCBI Taxonomy" id="7064"/>
    <lineage>
        <taxon>Eukaryota</taxon>
        <taxon>Metazoa</taxon>
        <taxon>Ecdysozoa</taxon>
        <taxon>Arthropoda</taxon>
        <taxon>Hexapoda</taxon>
        <taxon>Insecta</taxon>
        <taxon>Pterygota</taxon>
        <taxon>Neoptera</taxon>
        <taxon>Endopterygota</taxon>
        <taxon>Coleoptera</taxon>
        <taxon>Polyphaga</taxon>
        <taxon>Scarabaeiformia</taxon>
        <taxon>Scarabaeidae</taxon>
        <taxon>Rutelinae</taxon>
        <taxon>Popillia</taxon>
    </lineage>
</organism>
<dbReference type="Proteomes" id="UP001458880">
    <property type="component" value="Unassembled WGS sequence"/>
</dbReference>